<dbReference type="AlphaFoldDB" id="A0A3E0VQW4"/>
<evidence type="ECO:0000313" key="10">
    <source>
        <dbReference type="Proteomes" id="UP000256709"/>
    </source>
</evidence>
<gene>
    <name evidence="9" type="ORF">B7R21_11900</name>
</gene>
<dbReference type="Pfam" id="PF09335">
    <property type="entry name" value="VTT_dom"/>
    <property type="match status" value="1"/>
</dbReference>
<evidence type="ECO:0000256" key="5">
    <source>
        <dbReference type="ARBA" id="ARBA00022989"/>
    </source>
</evidence>
<dbReference type="EMBL" id="NBXA01000022">
    <property type="protein sequence ID" value="RFA12025.1"/>
    <property type="molecule type" value="Genomic_DNA"/>
</dbReference>
<sequence length="254" mass="27251">MHAALIPWLDPNTLINGFGPFALLGICFIIFAETGLLVGFVLPGDTLLFFTGLLTFTGTIGVPIYFVAPAIALAAFIGGEVGYLIGRKAGPRIFERKESGFFSIKNVERTNAFFERFGGFAVIVARFVPVVRTFAPIAAGVGKMDPRKYSFYNAIGALIWGGGIVMLGFFLGQIPMVKDFTEKYIDVVLLAVVVLTLVPTVFHTIQSSRKAKKAAAAGDSEDDAERVEATGAAEELLLDPTVFDRGAHGAHDAK</sequence>
<evidence type="ECO:0000256" key="4">
    <source>
        <dbReference type="ARBA" id="ARBA00022692"/>
    </source>
</evidence>
<comment type="caution">
    <text evidence="7">Lacks conserved residue(s) required for the propagation of feature annotation.</text>
</comment>
<dbReference type="PANTHER" id="PTHR30353:SF0">
    <property type="entry name" value="TRANSMEMBRANE PROTEIN"/>
    <property type="match status" value="1"/>
</dbReference>
<comment type="similarity">
    <text evidence="2 7">Belongs to the DedA family.</text>
</comment>
<protein>
    <recommendedName>
        <fullName evidence="8">VTT domain-containing protein</fullName>
    </recommendedName>
</protein>
<evidence type="ECO:0000256" key="1">
    <source>
        <dbReference type="ARBA" id="ARBA00004651"/>
    </source>
</evidence>
<evidence type="ECO:0000313" key="9">
    <source>
        <dbReference type="EMBL" id="RFA12025.1"/>
    </source>
</evidence>
<feature type="transmembrane region" description="Helical" evidence="7">
    <location>
        <begin position="184"/>
        <end position="205"/>
    </location>
</feature>
<feature type="domain" description="VTT" evidence="8">
    <location>
        <begin position="42"/>
        <end position="168"/>
    </location>
</feature>
<feature type="transmembrane region" description="Helical" evidence="7">
    <location>
        <begin position="151"/>
        <end position="172"/>
    </location>
</feature>
<dbReference type="PANTHER" id="PTHR30353">
    <property type="entry name" value="INNER MEMBRANE PROTEIN DEDA-RELATED"/>
    <property type="match status" value="1"/>
</dbReference>
<evidence type="ECO:0000259" key="8">
    <source>
        <dbReference type="Pfam" id="PF09335"/>
    </source>
</evidence>
<keyword evidence="5 7" id="KW-1133">Transmembrane helix</keyword>
<keyword evidence="4 7" id="KW-0812">Transmembrane</keyword>
<dbReference type="RefSeq" id="WP_116283463.1">
    <property type="nucleotide sequence ID" value="NZ_NBXA01000022.1"/>
</dbReference>
<feature type="transmembrane region" description="Helical" evidence="7">
    <location>
        <begin position="21"/>
        <end position="42"/>
    </location>
</feature>
<evidence type="ECO:0000256" key="2">
    <source>
        <dbReference type="ARBA" id="ARBA00010792"/>
    </source>
</evidence>
<accession>A0A3E0VQW4</accession>
<proteinExistence type="inferred from homology"/>
<evidence type="ECO:0000256" key="7">
    <source>
        <dbReference type="RuleBase" id="RU367016"/>
    </source>
</evidence>
<evidence type="ECO:0000256" key="3">
    <source>
        <dbReference type="ARBA" id="ARBA00022475"/>
    </source>
</evidence>
<dbReference type="InterPro" id="IPR032816">
    <property type="entry name" value="VTT_dom"/>
</dbReference>
<dbReference type="GO" id="GO:0005886">
    <property type="term" value="C:plasma membrane"/>
    <property type="evidence" value="ECO:0007669"/>
    <property type="project" value="UniProtKB-SubCell"/>
</dbReference>
<organism evidence="9 10">
    <name type="scientific">Subtercola boreus</name>
    <dbReference type="NCBI Taxonomy" id="120213"/>
    <lineage>
        <taxon>Bacteria</taxon>
        <taxon>Bacillati</taxon>
        <taxon>Actinomycetota</taxon>
        <taxon>Actinomycetes</taxon>
        <taxon>Micrococcales</taxon>
        <taxon>Microbacteriaceae</taxon>
        <taxon>Subtercola</taxon>
    </lineage>
</organism>
<keyword evidence="6 7" id="KW-0472">Membrane</keyword>
<comment type="caution">
    <text evidence="9">The sequence shown here is derived from an EMBL/GenBank/DDBJ whole genome shotgun (WGS) entry which is preliminary data.</text>
</comment>
<evidence type="ECO:0000256" key="6">
    <source>
        <dbReference type="ARBA" id="ARBA00023136"/>
    </source>
</evidence>
<dbReference type="Proteomes" id="UP000256709">
    <property type="component" value="Unassembled WGS sequence"/>
</dbReference>
<reference evidence="9 10" key="1">
    <citation type="submission" date="2017-04" db="EMBL/GenBank/DDBJ databases">
        <title>Comparative genome analysis of Subtercola boreus.</title>
        <authorList>
            <person name="Cho Y.-J."/>
            <person name="Cho A."/>
            <person name="Kim O.-S."/>
            <person name="Lee J.-I."/>
        </authorList>
    </citation>
    <scope>NUCLEOTIDE SEQUENCE [LARGE SCALE GENOMIC DNA]</scope>
    <source>
        <strain evidence="9 10">P27444</strain>
    </source>
</reference>
<comment type="subcellular location">
    <subcellularLocation>
        <location evidence="1 7">Cell membrane</location>
        <topology evidence="1 7">Multi-pass membrane protein</topology>
    </subcellularLocation>
</comment>
<name>A0A3E0VQW4_9MICO</name>
<keyword evidence="3 7" id="KW-1003">Cell membrane</keyword>
<dbReference type="OrthoDB" id="9813426at2"/>
<dbReference type="InterPro" id="IPR032818">
    <property type="entry name" value="DedA-like"/>
</dbReference>